<keyword evidence="2" id="KW-1133">Transmembrane helix</keyword>
<organism evidence="3 4">
    <name type="scientific">Funneliformis caledonium</name>
    <dbReference type="NCBI Taxonomy" id="1117310"/>
    <lineage>
        <taxon>Eukaryota</taxon>
        <taxon>Fungi</taxon>
        <taxon>Fungi incertae sedis</taxon>
        <taxon>Mucoromycota</taxon>
        <taxon>Glomeromycotina</taxon>
        <taxon>Glomeromycetes</taxon>
        <taxon>Glomerales</taxon>
        <taxon>Glomeraceae</taxon>
        <taxon>Funneliformis</taxon>
    </lineage>
</organism>
<evidence type="ECO:0000313" key="4">
    <source>
        <dbReference type="Proteomes" id="UP000789570"/>
    </source>
</evidence>
<feature type="region of interest" description="Disordered" evidence="1">
    <location>
        <begin position="56"/>
        <end position="77"/>
    </location>
</feature>
<evidence type="ECO:0000313" key="3">
    <source>
        <dbReference type="EMBL" id="CAG8648140.1"/>
    </source>
</evidence>
<gene>
    <name evidence="3" type="ORF">FCALED_LOCUS10921</name>
</gene>
<name>A0A9N9H4G2_9GLOM</name>
<feature type="compositionally biased region" description="Low complexity" evidence="1">
    <location>
        <begin position="58"/>
        <end position="77"/>
    </location>
</feature>
<keyword evidence="2" id="KW-0472">Membrane</keyword>
<accession>A0A9N9H4G2</accession>
<sequence length="118" mass="13150">MISSGNNSLTKYFLWDLSKSRLVHQNGLVELSQSNKIYLLDPRNYTWVDKFEPKSISEHTSSNTNTPSTTSAPDSSKTTNVIIGTISGIVGAAALIIIGIVGYKWYQKRKQNEIMRIA</sequence>
<protein>
    <submittedName>
        <fullName evidence="3">10102_t:CDS:1</fullName>
    </submittedName>
</protein>
<reference evidence="3" key="1">
    <citation type="submission" date="2021-06" db="EMBL/GenBank/DDBJ databases">
        <authorList>
            <person name="Kallberg Y."/>
            <person name="Tangrot J."/>
            <person name="Rosling A."/>
        </authorList>
    </citation>
    <scope>NUCLEOTIDE SEQUENCE</scope>
    <source>
        <strain evidence="3">UK204</strain>
    </source>
</reference>
<feature type="non-terminal residue" evidence="3">
    <location>
        <position position="118"/>
    </location>
</feature>
<dbReference type="AlphaFoldDB" id="A0A9N9H4G2"/>
<feature type="transmembrane region" description="Helical" evidence="2">
    <location>
        <begin position="81"/>
        <end position="106"/>
    </location>
</feature>
<proteinExistence type="predicted"/>
<comment type="caution">
    <text evidence="3">The sequence shown here is derived from an EMBL/GenBank/DDBJ whole genome shotgun (WGS) entry which is preliminary data.</text>
</comment>
<dbReference type="Proteomes" id="UP000789570">
    <property type="component" value="Unassembled WGS sequence"/>
</dbReference>
<dbReference type="EMBL" id="CAJVPQ010004272">
    <property type="protein sequence ID" value="CAG8648140.1"/>
    <property type="molecule type" value="Genomic_DNA"/>
</dbReference>
<evidence type="ECO:0000256" key="1">
    <source>
        <dbReference type="SAM" id="MobiDB-lite"/>
    </source>
</evidence>
<keyword evidence="4" id="KW-1185">Reference proteome</keyword>
<dbReference type="OrthoDB" id="2352760at2759"/>
<keyword evidence="2" id="KW-0812">Transmembrane</keyword>
<evidence type="ECO:0000256" key="2">
    <source>
        <dbReference type="SAM" id="Phobius"/>
    </source>
</evidence>